<protein>
    <submittedName>
        <fullName evidence="1">Uncharacterized protein</fullName>
    </submittedName>
</protein>
<name>K0TAP1_THAOC</name>
<proteinExistence type="predicted"/>
<dbReference type="AlphaFoldDB" id="K0TAP1"/>
<dbReference type="Proteomes" id="UP000266841">
    <property type="component" value="Unassembled WGS sequence"/>
</dbReference>
<sequence>MWAALDSCRHAVRGLVGDVHVGPGAVPPPAAEVGKFESANVVAGGHEDGGATPYATATNAGTVLRQEADDLNDHHSATDEELMAMAVPEPTTKPSGFYGLWLDKRLTYNDKSALNELGAIYTWVVITTISTDGSINGLTLDPRLVNSKCLGAKSANNSTLPLSLVRSKSEVQKAAVQHPKPLTDAQRQRMEARRLVALHRLKVKKEQSLR</sequence>
<organism evidence="1 2">
    <name type="scientific">Thalassiosira oceanica</name>
    <name type="common">Marine diatom</name>
    <dbReference type="NCBI Taxonomy" id="159749"/>
    <lineage>
        <taxon>Eukaryota</taxon>
        <taxon>Sar</taxon>
        <taxon>Stramenopiles</taxon>
        <taxon>Ochrophyta</taxon>
        <taxon>Bacillariophyta</taxon>
        <taxon>Coscinodiscophyceae</taxon>
        <taxon>Thalassiosirophycidae</taxon>
        <taxon>Thalassiosirales</taxon>
        <taxon>Thalassiosiraceae</taxon>
        <taxon>Thalassiosira</taxon>
    </lineage>
</organism>
<comment type="caution">
    <text evidence="1">The sequence shown here is derived from an EMBL/GenBank/DDBJ whole genome shotgun (WGS) entry which is preliminary data.</text>
</comment>
<accession>K0TAP1</accession>
<evidence type="ECO:0000313" key="1">
    <source>
        <dbReference type="EMBL" id="EJK74575.1"/>
    </source>
</evidence>
<dbReference type="EMBL" id="AGNL01003537">
    <property type="protein sequence ID" value="EJK74575.1"/>
    <property type="molecule type" value="Genomic_DNA"/>
</dbReference>
<gene>
    <name evidence="1" type="ORF">THAOC_03738</name>
</gene>
<keyword evidence="2" id="KW-1185">Reference proteome</keyword>
<reference evidence="1 2" key="1">
    <citation type="journal article" date="2012" name="Genome Biol.">
        <title>Genome and low-iron response of an oceanic diatom adapted to chronic iron limitation.</title>
        <authorList>
            <person name="Lommer M."/>
            <person name="Specht M."/>
            <person name="Roy A.S."/>
            <person name="Kraemer L."/>
            <person name="Andreson R."/>
            <person name="Gutowska M.A."/>
            <person name="Wolf J."/>
            <person name="Bergner S.V."/>
            <person name="Schilhabel M.B."/>
            <person name="Klostermeier U.C."/>
            <person name="Beiko R.G."/>
            <person name="Rosenstiel P."/>
            <person name="Hippler M."/>
            <person name="Laroche J."/>
        </authorList>
    </citation>
    <scope>NUCLEOTIDE SEQUENCE [LARGE SCALE GENOMIC DNA]</scope>
    <source>
        <strain evidence="1 2">CCMP1005</strain>
    </source>
</reference>
<evidence type="ECO:0000313" key="2">
    <source>
        <dbReference type="Proteomes" id="UP000266841"/>
    </source>
</evidence>